<sequence length="122" mass="13813">MSFQDMDFISFRIAGKSYSIYGMSPLTAIRIMQARDIKKELDKSIGCLKAMTQSVALGISDSKNIFNILKRIVLRRKFLKKASLDELFDAYNKTLKMIPLEDMAGISAVMEQLSQSIAKDHE</sequence>
<organism evidence="1 2">
    <name type="scientific">Alistipes putredinis</name>
    <dbReference type="NCBI Taxonomy" id="28117"/>
    <lineage>
        <taxon>Bacteria</taxon>
        <taxon>Pseudomonadati</taxon>
        <taxon>Bacteroidota</taxon>
        <taxon>Bacteroidia</taxon>
        <taxon>Bacteroidales</taxon>
        <taxon>Rikenellaceae</taxon>
        <taxon>Alistipes</taxon>
    </lineage>
</organism>
<dbReference type="STRING" id="28117.BHV66_09090"/>
<reference evidence="1 2" key="1">
    <citation type="journal article" date="2016" name="Nat. Biotechnol.">
        <title>Measurement of bacterial replication rates in microbial communities.</title>
        <authorList>
            <person name="Brown C.T."/>
            <person name="Olm M.R."/>
            <person name="Thomas B.C."/>
            <person name="Banfield J.F."/>
        </authorList>
    </citation>
    <scope>NUCLEOTIDE SEQUENCE [LARGE SCALE GENOMIC DNA]</scope>
    <source>
        <strain evidence="1">CAG:67_53_122</strain>
    </source>
</reference>
<proteinExistence type="predicted"/>
<protein>
    <submittedName>
        <fullName evidence="1">Uncharacterized protein</fullName>
    </submittedName>
</protein>
<comment type="caution">
    <text evidence="1">The sequence shown here is derived from an EMBL/GenBank/DDBJ whole genome shotgun (WGS) entry which is preliminary data.</text>
</comment>
<accession>A0A1Q6F3Z6</accession>
<gene>
    <name evidence="1" type="ORF">BHV66_09090</name>
</gene>
<dbReference type="Proteomes" id="UP000187417">
    <property type="component" value="Unassembled WGS sequence"/>
</dbReference>
<evidence type="ECO:0000313" key="2">
    <source>
        <dbReference type="Proteomes" id="UP000187417"/>
    </source>
</evidence>
<name>A0A1Q6F3Z6_9BACT</name>
<dbReference type="EMBL" id="MNQH01000035">
    <property type="protein sequence ID" value="OKY93508.1"/>
    <property type="molecule type" value="Genomic_DNA"/>
</dbReference>
<evidence type="ECO:0000313" key="1">
    <source>
        <dbReference type="EMBL" id="OKY93508.1"/>
    </source>
</evidence>
<dbReference type="AlphaFoldDB" id="A0A1Q6F3Z6"/>